<dbReference type="AlphaFoldDB" id="A0A8J2HK03"/>
<dbReference type="Proteomes" id="UP000786811">
    <property type="component" value="Unassembled WGS sequence"/>
</dbReference>
<gene>
    <name evidence="2" type="ORF">HICCMSTLAB_LOCUS10250</name>
</gene>
<name>A0A8J2HK03_COTCN</name>
<dbReference type="Gene3D" id="2.40.128.20">
    <property type="match status" value="1"/>
</dbReference>
<dbReference type="PANTHER" id="PTHR21074:SF0">
    <property type="entry name" value="IQ AND UBIQUITIN-LIKE DOMAIN-CONTAINING PROTEIN"/>
    <property type="match status" value="1"/>
</dbReference>
<dbReference type="GO" id="GO:0060271">
    <property type="term" value="P:cilium assembly"/>
    <property type="evidence" value="ECO:0007669"/>
    <property type="project" value="TreeGrafter"/>
</dbReference>
<accession>A0A8J2HK03</accession>
<evidence type="ECO:0000313" key="2">
    <source>
        <dbReference type="EMBL" id="CAG5101177.1"/>
    </source>
</evidence>
<dbReference type="PANTHER" id="PTHR21074">
    <property type="entry name" value="IQ AND UBIQUITIN-LIKE DOMAIN-CONTAINING PROTEIN"/>
    <property type="match status" value="1"/>
</dbReference>
<dbReference type="EMBL" id="CAJNRD030001122">
    <property type="protein sequence ID" value="CAG5101177.1"/>
    <property type="molecule type" value="Genomic_DNA"/>
</dbReference>
<dbReference type="SUPFAM" id="SSF50814">
    <property type="entry name" value="Lipocalins"/>
    <property type="match status" value="1"/>
</dbReference>
<dbReference type="GO" id="GO:0031514">
    <property type="term" value="C:motile cilium"/>
    <property type="evidence" value="ECO:0007669"/>
    <property type="project" value="TreeGrafter"/>
</dbReference>
<proteinExistence type="predicted"/>
<keyword evidence="3" id="KW-1185">Reference proteome</keyword>
<reference evidence="2" key="1">
    <citation type="submission" date="2021-04" db="EMBL/GenBank/DDBJ databases">
        <authorList>
            <person name="Chebbi M.A.C M."/>
        </authorList>
    </citation>
    <scope>NUCLEOTIDE SEQUENCE</scope>
</reference>
<dbReference type="InterPro" id="IPR012674">
    <property type="entry name" value="Calycin"/>
</dbReference>
<dbReference type="GO" id="GO:0030317">
    <property type="term" value="P:flagellated sperm motility"/>
    <property type="evidence" value="ECO:0007669"/>
    <property type="project" value="TreeGrafter"/>
</dbReference>
<evidence type="ECO:0000313" key="3">
    <source>
        <dbReference type="Proteomes" id="UP000786811"/>
    </source>
</evidence>
<comment type="caution">
    <text evidence="2">The sequence shown here is derived from an EMBL/GenBank/DDBJ whole genome shotgun (WGS) entry which is preliminary data.</text>
</comment>
<organism evidence="2 3">
    <name type="scientific">Cotesia congregata</name>
    <name type="common">Parasitoid wasp</name>
    <name type="synonym">Apanteles congregatus</name>
    <dbReference type="NCBI Taxonomy" id="51543"/>
    <lineage>
        <taxon>Eukaryota</taxon>
        <taxon>Metazoa</taxon>
        <taxon>Ecdysozoa</taxon>
        <taxon>Arthropoda</taxon>
        <taxon>Hexapoda</taxon>
        <taxon>Insecta</taxon>
        <taxon>Pterygota</taxon>
        <taxon>Neoptera</taxon>
        <taxon>Endopterygota</taxon>
        <taxon>Hymenoptera</taxon>
        <taxon>Apocrita</taxon>
        <taxon>Ichneumonoidea</taxon>
        <taxon>Braconidae</taxon>
        <taxon>Microgastrinae</taxon>
        <taxon>Cotesia</taxon>
    </lineage>
</organism>
<protein>
    <submittedName>
        <fullName evidence="2">Similar to Iqub: IQ and ubiquitin-like domain-containing protein (Mus musculus)</fullName>
    </submittedName>
</protein>
<dbReference type="OrthoDB" id="10265862at2759"/>
<dbReference type="GO" id="GO:0001669">
    <property type="term" value="C:acrosomal vesicle"/>
    <property type="evidence" value="ECO:0007669"/>
    <property type="project" value="TreeGrafter"/>
</dbReference>
<evidence type="ECO:0000259" key="1">
    <source>
        <dbReference type="Pfam" id="PF25805"/>
    </source>
</evidence>
<sequence length="843" mass="98618">MSKILGKYQHERSENLDEYFKTLELPYLVRKMINMSNPKIEVTKEGDKWIVTTVTMMRTQVWEFTLGTEWEEVMPSGVKLQLILTNIVNIGFLSFARHSHNCCSKSKDEEELVGPVDKDKNKLLCRSCMKLMPRKKVTVDLEAKKLSKCISCTWLYQQTVKKIDYDPYSYLLNDIRADELSKKCVSTLLYVIQEPEMYHLVKNIWHGRSIVSEVDDIYRLRLVRFHVDREWAPWNCILLTEEESKAHYYITDLCSVYSKQLLYKIYLIHQTARSHFQRALARVNSILRLLTNNGFIEQLKIYLSSIKVITLASKIAAMVLVQEVNNEENKKLGKWKNIITGKEYLDAATQASTRHRSSFRNILTVNRVTQTPSFTACKYTSAFYDKTIQTSILPDLSDKLLTPSSAARNRLTTELHRLRAKELFSTRKFSKLEEESAPPVKDKLVRLNEDKRFEIVERRTPRTRSDFEMLHNMLDRWRVLESEQVDCVLFGNSLMAAKSLILLKEIELLRSIELSKSKVREELKERRNLEFLDKLAMLECWRTRDGKLIKVETQRVARARKCRSLYLTLMQVDDTTGFGSAAGDSTGTSVGNSVAAGRIDTLENIKKLIYGHTCQPARELEYLVDQEIEFTRRNFDYSVMSQLKNRIKLAFLKFTTLYCQEESYYEYHNRDIMTFCRRCGKLLPITESSEDEPSVPTCSSCISMRPSKNPKILYEPYEQMLKDLRKSEAQMGLFDGLAFHIDPRVLHQLVNYIWHGKSGISEFDDLFQLRLLRFRREVEWSPWNSVLLTKREAAVHQAVANPWDLYEASLVQKFLLRNLQAKLYFNYLVNDFARVDQIFEEKK</sequence>
<dbReference type="InterPro" id="IPR037695">
    <property type="entry name" value="IQUB"/>
</dbReference>
<feature type="domain" description="IQ motif and ubiquitin-like" evidence="1">
    <location>
        <begin position="597"/>
        <end position="655"/>
    </location>
</feature>
<dbReference type="CDD" id="cd00742">
    <property type="entry name" value="FABP"/>
    <property type="match status" value="1"/>
</dbReference>
<dbReference type="InterPro" id="IPR057887">
    <property type="entry name" value="IQUB_helical"/>
</dbReference>
<dbReference type="Pfam" id="PF25805">
    <property type="entry name" value="IQUB"/>
    <property type="match status" value="1"/>
</dbReference>